<dbReference type="SMART" id="SM00355">
    <property type="entry name" value="ZnF_C2H2"/>
    <property type="match status" value="5"/>
</dbReference>
<dbReference type="Pfam" id="PF00096">
    <property type="entry name" value="zf-C2H2"/>
    <property type="match status" value="4"/>
</dbReference>
<sequence length="383" mass="42191">VHVRTHTGERPYVCKYCPKAFASQGNLQSHERTHTGERPYSCEHCGRSFIQKSQLSAHEATHQYQPGITFLAAPEPPPKKASEYVCKFCGKRYAYASSLYVHTRLHTGERPFRCSFCDKAFTNQGNMQVHQRVHTGEKPYKCSACDKSYAQKVGLKIHLEQCQLYLNNQNSEEKGSNSLESLLPNMFNLTESKPAVGPMQFPPSPSSIKDLPSPSSMGLRIPISPQSLSFAAVNLSNKNFADGTSPDVKPLDKQGLVAQNGYMGIPDAASMSAFHGVKPDPYSKAFHDAFDAQFSALKNILENGITNSLVSQQVLLQNQQVQQLQQLLSVNSSEQWCNLIPQSVPTSQPLPVVNPLQSVPNTSSVLHSGFVASSVKQEPPMLV</sequence>
<dbReference type="SUPFAM" id="SSF57667">
    <property type="entry name" value="beta-beta-alpha zinc fingers"/>
    <property type="match status" value="3"/>
</dbReference>
<evidence type="ECO:0000256" key="7">
    <source>
        <dbReference type="ARBA" id="ARBA00023015"/>
    </source>
</evidence>
<dbReference type="WBParaSite" id="EVEC_0001293201-mRNA-1">
    <property type="protein sequence ID" value="EVEC_0001293201-mRNA-1"/>
    <property type="gene ID" value="EVEC_0001293201"/>
</dbReference>
<dbReference type="InterPro" id="IPR013087">
    <property type="entry name" value="Znf_C2H2_type"/>
</dbReference>
<accession>A0A0N4VPK3</accession>
<evidence type="ECO:0000256" key="8">
    <source>
        <dbReference type="ARBA" id="ARBA00023163"/>
    </source>
</evidence>
<dbReference type="Proteomes" id="UP000274131">
    <property type="component" value="Unassembled WGS sequence"/>
</dbReference>
<organism evidence="14">
    <name type="scientific">Enterobius vermicularis</name>
    <name type="common">Human pinworm</name>
    <dbReference type="NCBI Taxonomy" id="51028"/>
    <lineage>
        <taxon>Eukaryota</taxon>
        <taxon>Metazoa</taxon>
        <taxon>Ecdysozoa</taxon>
        <taxon>Nematoda</taxon>
        <taxon>Chromadorea</taxon>
        <taxon>Rhabditida</taxon>
        <taxon>Spirurina</taxon>
        <taxon>Oxyuridomorpha</taxon>
        <taxon>Oxyuroidea</taxon>
        <taxon>Oxyuridae</taxon>
        <taxon>Enterobius</taxon>
    </lineage>
</organism>
<keyword evidence="8" id="KW-0804">Transcription</keyword>
<dbReference type="FunFam" id="3.30.160.60:FF:000193">
    <property type="entry name" value="Zinc finger protein 300"/>
    <property type="match status" value="1"/>
</dbReference>
<dbReference type="Gene3D" id="3.30.160.60">
    <property type="entry name" value="Classic Zinc Finger"/>
    <property type="match status" value="5"/>
</dbReference>
<feature type="domain" description="C2H2-type" evidence="11">
    <location>
        <begin position="140"/>
        <end position="170"/>
    </location>
</feature>
<keyword evidence="4" id="KW-0677">Repeat</keyword>
<evidence type="ECO:0000256" key="10">
    <source>
        <dbReference type="PROSITE-ProRule" id="PRU00042"/>
    </source>
</evidence>
<dbReference type="FunFam" id="3.30.160.60:FF:002343">
    <property type="entry name" value="Zinc finger protein 33A"/>
    <property type="match status" value="2"/>
</dbReference>
<keyword evidence="13" id="KW-1185">Reference proteome</keyword>
<dbReference type="FunFam" id="3.30.160.60:FF:000358">
    <property type="entry name" value="zinc finger protein 24"/>
    <property type="match status" value="1"/>
</dbReference>
<feature type="domain" description="C2H2-type" evidence="11">
    <location>
        <begin position="112"/>
        <end position="139"/>
    </location>
</feature>
<evidence type="ECO:0000256" key="4">
    <source>
        <dbReference type="ARBA" id="ARBA00022737"/>
    </source>
</evidence>
<evidence type="ECO:0000313" key="14">
    <source>
        <dbReference type="WBParaSite" id="EVEC_0001293201-mRNA-1"/>
    </source>
</evidence>
<dbReference type="PANTHER" id="PTHR23235:SF142">
    <property type="entry name" value="ZINC FINGER PROTEIN 384"/>
    <property type="match status" value="1"/>
</dbReference>
<evidence type="ECO:0000256" key="6">
    <source>
        <dbReference type="ARBA" id="ARBA00022833"/>
    </source>
</evidence>
<dbReference type="InterPro" id="IPR036236">
    <property type="entry name" value="Znf_C2H2_sf"/>
</dbReference>
<feature type="domain" description="C2H2-type" evidence="11">
    <location>
        <begin position="84"/>
        <end position="111"/>
    </location>
</feature>
<evidence type="ECO:0000256" key="1">
    <source>
        <dbReference type="ARBA" id="ARBA00004123"/>
    </source>
</evidence>
<dbReference type="GO" id="GO:0005634">
    <property type="term" value="C:nucleus"/>
    <property type="evidence" value="ECO:0007669"/>
    <property type="project" value="UniProtKB-SubCell"/>
</dbReference>
<dbReference type="STRING" id="51028.A0A0N4VPK3"/>
<keyword evidence="3" id="KW-0479">Metal-binding</keyword>
<evidence type="ECO:0000313" key="13">
    <source>
        <dbReference type="Proteomes" id="UP000274131"/>
    </source>
</evidence>
<feature type="domain" description="C2H2-type" evidence="11">
    <location>
        <begin position="12"/>
        <end position="39"/>
    </location>
</feature>
<dbReference type="PANTHER" id="PTHR23235">
    <property type="entry name" value="KRUEPPEL-LIKE TRANSCRIPTION FACTOR"/>
    <property type="match status" value="1"/>
</dbReference>
<dbReference type="FunFam" id="3.30.160.60:FF:002169">
    <property type="entry name" value="Zgc:174573"/>
    <property type="match status" value="1"/>
</dbReference>
<reference evidence="14" key="1">
    <citation type="submission" date="2017-02" db="UniProtKB">
        <authorList>
            <consortium name="WormBaseParasite"/>
        </authorList>
    </citation>
    <scope>IDENTIFICATION</scope>
</reference>
<protein>
    <submittedName>
        <fullName evidence="14">SALL4 protein</fullName>
    </submittedName>
</protein>
<proteinExistence type="inferred from homology"/>
<dbReference type="OrthoDB" id="8117402at2759"/>
<evidence type="ECO:0000256" key="2">
    <source>
        <dbReference type="ARBA" id="ARBA00006991"/>
    </source>
</evidence>
<gene>
    <name evidence="12" type="ORF">EVEC_LOCUS12099</name>
</gene>
<dbReference type="AlphaFoldDB" id="A0A0N4VPK3"/>
<keyword evidence="9" id="KW-0539">Nucleus</keyword>
<evidence type="ECO:0000256" key="3">
    <source>
        <dbReference type="ARBA" id="ARBA00022723"/>
    </source>
</evidence>
<dbReference type="GO" id="GO:0000981">
    <property type="term" value="F:DNA-binding transcription factor activity, RNA polymerase II-specific"/>
    <property type="evidence" value="ECO:0007669"/>
    <property type="project" value="TreeGrafter"/>
</dbReference>
<keyword evidence="6" id="KW-0862">Zinc</keyword>
<dbReference type="PROSITE" id="PS00028">
    <property type="entry name" value="ZINC_FINGER_C2H2_1"/>
    <property type="match status" value="4"/>
</dbReference>
<name>A0A0N4VPK3_ENTVE</name>
<keyword evidence="5 10" id="KW-0863">Zinc-finger</keyword>
<evidence type="ECO:0000256" key="9">
    <source>
        <dbReference type="ARBA" id="ARBA00023242"/>
    </source>
</evidence>
<reference evidence="12 13" key="2">
    <citation type="submission" date="2018-10" db="EMBL/GenBank/DDBJ databases">
        <authorList>
            <consortium name="Pathogen Informatics"/>
        </authorList>
    </citation>
    <scope>NUCLEOTIDE SEQUENCE [LARGE SCALE GENOMIC DNA]</scope>
</reference>
<dbReference type="PROSITE" id="PS50157">
    <property type="entry name" value="ZINC_FINGER_C2H2_2"/>
    <property type="match status" value="5"/>
</dbReference>
<dbReference type="GO" id="GO:0000978">
    <property type="term" value="F:RNA polymerase II cis-regulatory region sequence-specific DNA binding"/>
    <property type="evidence" value="ECO:0007669"/>
    <property type="project" value="TreeGrafter"/>
</dbReference>
<comment type="similarity">
    <text evidence="2">Belongs to the krueppel C2H2-type zinc-finger protein family.</text>
</comment>
<feature type="domain" description="C2H2-type" evidence="11">
    <location>
        <begin position="40"/>
        <end position="67"/>
    </location>
</feature>
<dbReference type="EMBL" id="UXUI01013453">
    <property type="protein sequence ID" value="VDD97348.1"/>
    <property type="molecule type" value="Genomic_DNA"/>
</dbReference>
<evidence type="ECO:0000259" key="11">
    <source>
        <dbReference type="PROSITE" id="PS50157"/>
    </source>
</evidence>
<evidence type="ECO:0000256" key="5">
    <source>
        <dbReference type="ARBA" id="ARBA00022771"/>
    </source>
</evidence>
<comment type="subcellular location">
    <subcellularLocation>
        <location evidence="1">Nucleus</location>
    </subcellularLocation>
</comment>
<evidence type="ECO:0000313" key="12">
    <source>
        <dbReference type="EMBL" id="VDD97348.1"/>
    </source>
</evidence>
<keyword evidence="7" id="KW-0805">Transcription regulation</keyword>
<dbReference type="GO" id="GO:0008270">
    <property type="term" value="F:zinc ion binding"/>
    <property type="evidence" value="ECO:0007669"/>
    <property type="project" value="UniProtKB-KW"/>
</dbReference>